<evidence type="ECO:0000313" key="4">
    <source>
        <dbReference type="Proteomes" id="UP000240493"/>
    </source>
</evidence>
<evidence type="ECO:0000256" key="2">
    <source>
        <dbReference type="SAM" id="Phobius"/>
    </source>
</evidence>
<evidence type="ECO:0000313" key="3">
    <source>
        <dbReference type="EMBL" id="PTB42173.1"/>
    </source>
</evidence>
<feature type="compositionally biased region" description="Polar residues" evidence="1">
    <location>
        <begin position="13"/>
        <end position="22"/>
    </location>
</feature>
<keyword evidence="2" id="KW-0812">Transmembrane</keyword>
<reference evidence="3 4" key="1">
    <citation type="submission" date="2016-07" db="EMBL/GenBank/DDBJ databases">
        <title>Multiple horizontal gene transfer events from other fungi enriched the ability of initially mycotrophic Trichoderma (Ascomycota) to feed on dead plant biomass.</title>
        <authorList>
            <consortium name="DOE Joint Genome Institute"/>
            <person name="Aerts A."/>
            <person name="Atanasova L."/>
            <person name="Chenthamara K."/>
            <person name="Zhang J."/>
            <person name="Grujic M."/>
            <person name="Henrissat B."/>
            <person name="Kuo A."/>
            <person name="Salamov A."/>
            <person name="Lipzen A."/>
            <person name="Labutti K."/>
            <person name="Barry K."/>
            <person name="Miao Y."/>
            <person name="Rahimi M.J."/>
            <person name="Shen Q."/>
            <person name="Grigoriev I.V."/>
            <person name="Kubicek C.P."/>
            <person name="Druzhinina I.S."/>
        </authorList>
    </citation>
    <scope>NUCLEOTIDE SEQUENCE [LARGE SCALE GENOMIC DNA]</scope>
    <source>
        <strain evidence="3 4">CBS 433.97</strain>
    </source>
</reference>
<accession>A0A2T3ZBI1</accession>
<gene>
    <name evidence="3" type="ORF">M441DRAFT_385552</name>
</gene>
<protein>
    <submittedName>
        <fullName evidence="3">Uncharacterized protein</fullName>
    </submittedName>
</protein>
<feature type="transmembrane region" description="Helical" evidence="2">
    <location>
        <begin position="42"/>
        <end position="62"/>
    </location>
</feature>
<dbReference type="Proteomes" id="UP000240493">
    <property type="component" value="Unassembled WGS sequence"/>
</dbReference>
<name>A0A2T3ZBI1_TRIA4</name>
<keyword evidence="4" id="KW-1185">Reference proteome</keyword>
<keyword evidence="2" id="KW-1133">Transmembrane helix</keyword>
<organism evidence="3 4">
    <name type="scientific">Trichoderma asperellum (strain ATCC 204424 / CBS 433.97 / NBRC 101777)</name>
    <dbReference type="NCBI Taxonomy" id="1042311"/>
    <lineage>
        <taxon>Eukaryota</taxon>
        <taxon>Fungi</taxon>
        <taxon>Dikarya</taxon>
        <taxon>Ascomycota</taxon>
        <taxon>Pezizomycotina</taxon>
        <taxon>Sordariomycetes</taxon>
        <taxon>Hypocreomycetidae</taxon>
        <taxon>Hypocreales</taxon>
        <taxon>Hypocreaceae</taxon>
        <taxon>Trichoderma</taxon>
    </lineage>
</organism>
<dbReference type="EMBL" id="KZ679260">
    <property type="protein sequence ID" value="PTB42173.1"/>
    <property type="molecule type" value="Genomic_DNA"/>
</dbReference>
<dbReference type="AlphaFoldDB" id="A0A2T3ZBI1"/>
<proteinExistence type="predicted"/>
<feature type="region of interest" description="Disordered" evidence="1">
    <location>
        <begin position="1"/>
        <end position="36"/>
    </location>
</feature>
<sequence>MTTKLPKQRYANKLTTENPSQHLTREYTRQKSPDGRENKRGYYLLTITSCYILFSTAFLGHIKKYGFCFLSRVIHAFRRLAQPAKLNFRSESILDNKKKFEMSKAERLSLATVDSFLHAQIGMNISKRQTMRVIKL</sequence>
<keyword evidence="2" id="KW-0472">Membrane</keyword>
<feature type="compositionally biased region" description="Basic and acidic residues" evidence="1">
    <location>
        <begin position="23"/>
        <end position="36"/>
    </location>
</feature>
<evidence type="ECO:0000256" key="1">
    <source>
        <dbReference type="SAM" id="MobiDB-lite"/>
    </source>
</evidence>